<accession>A0ABU4TSH1</accession>
<organism evidence="1 2">
    <name type="scientific">Lentzea kristufekii</name>
    <dbReference type="NCBI Taxonomy" id="3095430"/>
    <lineage>
        <taxon>Bacteria</taxon>
        <taxon>Bacillati</taxon>
        <taxon>Actinomycetota</taxon>
        <taxon>Actinomycetes</taxon>
        <taxon>Pseudonocardiales</taxon>
        <taxon>Pseudonocardiaceae</taxon>
        <taxon>Lentzea</taxon>
    </lineage>
</organism>
<name>A0ABU4TSH1_9PSEU</name>
<proteinExistence type="predicted"/>
<reference evidence="1 2" key="1">
    <citation type="submission" date="2023-11" db="EMBL/GenBank/DDBJ databases">
        <title>Lentzea sokolovensis, sp. nov., Lentzea kristufkii, sp. nov., and Lentzea miocenensis, sp. nov., rare actinobacteria from Sokolov Coal Basin, Miocene lacustrine sediment, Czech Republic.</title>
        <authorList>
            <person name="Lara A."/>
            <person name="Kotroba L."/>
            <person name="Nouioui I."/>
            <person name="Neumann-Schaal M."/>
            <person name="Mast Y."/>
            <person name="Chronakova A."/>
        </authorList>
    </citation>
    <scope>NUCLEOTIDE SEQUENCE [LARGE SCALE GENOMIC DNA]</scope>
    <source>
        <strain evidence="1 2">BCCO 10_0798</strain>
    </source>
</reference>
<gene>
    <name evidence="1" type="ORF">SK571_17795</name>
</gene>
<dbReference type="RefSeq" id="WP_319985195.1">
    <property type="nucleotide sequence ID" value="NZ_JAXAVV010000008.1"/>
</dbReference>
<sequence length="179" mass="19999">MASRRHGYANELESDRDDHGVLWQQVTARHGLGRPEFGKVHPGRQRRAMIELLCQVCAGPADRTRDGVLWLLRDHRGDWKGWPDGMGSVDPPVCAPCVTISLRRCPALQRGAVAVRAREFPIAGVRGTLYRQGPLVPAVVGIANLPYEDPKVRWMVAASQIRELRRCTFVATEELLCQV</sequence>
<evidence type="ECO:0000313" key="1">
    <source>
        <dbReference type="EMBL" id="MDX8051244.1"/>
    </source>
</evidence>
<dbReference type="EMBL" id="JAXAVV010000008">
    <property type="protein sequence ID" value="MDX8051244.1"/>
    <property type="molecule type" value="Genomic_DNA"/>
</dbReference>
<reference evidence="1 2" key="2">
    <citation type="submission" date="2023-11" db="EMBL/GenBank/DDBJ databases">
        <authorList>
            <person name="Lara A.C."/>
            <person name="Chronakova A."/>
        </authorList>
    </citation>
    <scope>NUCLEOTIDE SEQUENCE [LARGE SCALE GENOMIC DNA]</scope>
    <source>
        <strain evidence="1 2">BCCO 10_0798</strain>
    </source>
</reference>
<keyword evidence="2" id="KW-1185">Reference proteome</keyword>
<evidence type="ECO:0000313" key="2">
    <source>
        <dbReference type="Proteomes" id="UP001271792"/>
    </source>
</evidence>
<protein>
    <recommendedName>
        <fullName evidence="3">Phage protein</fullName>
    </recommendedName>
</protein>
<dbReference type="Proteomes" id="UP001271792">
    <property type="component" value="Unassembled WGS sequence"/>
</dbReference>
<comment type="caution">
    <text evidence="1">The sequence shown here is derived from an EMBL/GenBank/DDBJ whole genome shotgun (WGS) entry which is preliminary data.</text>
</comment>
<evidence type="ECO:0008006" key="3">
    <source>
        <dbReference type="Google" id="ProtNLM"/>
    </source>
</evidence>